<dbReference type="SUPFAM" id="SSF103473">
    <property type="entry name" value="MFS general substrate transporter"/>
    <property type="match status" value="1"/>
</dbReference>
<dbReference type="EMBL" id="KE145369">
    <property type="protein sequence ID" value="EPE27462.1"/>
    <property type="molecule type" value="Genomic_DNA"/>
</dbReference>
<feature type="transmembrane region" description="Helical" evidence="7">
    <location>
        <begin position="143"/>
        <end position="170"/>
    </location>
</feature>
<evidence type="ECO:0000313" key="9">
    <source>
        <dbReference type="Proteomes" id="UP000016922"/>
    </source>
</evidence>
<dbReference type="Gene3D" id="1.20.1250.20">
    <property type="entry name" value="MFS general substrate transporter like domains"/>
    <property type="match status" value="1"/>
</dbReference>
<comment type="subcellular location">
    <subcellularLocation>
        <location evidence="1">Membrane</location>
        <topology evidence="1">Multi-pass membrane protein</topology>
    </subcellularLocation>
</comment>
<dbReference type="RefSeq" id="XP_008084821.1">
    <property type="nucleotide sequence ID" value="XM_008086630.1"/>
</dbReference>
<evidence type="ECO:0000256" key="3">
    <source>
        <dbReference type="ARBA" id="ARBA00022692"/>
    </source>
</evidence>
<feature type="transmembrane region" description="Helical" evidence="7">
    <location>
        <begin position="508"/>
        <end position="527"/>
    </location>
</feature>
<dbReference type="InterPro" id="IPR036259">
    <property type="entry name" value="MFS_trans_sf"/>
</dbReference>
<dbReference type="Proteomes" id="UP000016922">
    <property type="component" value="Unassembled WGS sequence"/>
</dbReference>
<dbReference type="OMA" id="TRYPYAL"/>
<sequence>MASSQESVSWRDMPRKGQLSVLFLLRFAEPSVRSSASLKNLDSSLSSGEIVTQSATVSTAYIIGQCLSSIWISELADSPKCGRKKVLLLGTAASIISSSLLGLTSHFYQLVVLWGLEGIFNGNVATARTVITEIVGEKRFLSRAFVMTTMAATLSTLLSPILGGQLATLASSNPERFANNSFLKKYPYELPALVNASMLTLTFLAIFFFLEETHPQKRGDPDIGLAISKKLLSCFQKKNQSLTYQPLNDDNSTEMEAVPFMEANDADAEHLENLENEGKHWKEGRGGSRSITPVPGKTKAPPFLPLRRIWTQKFVLMLMVSAIHDCHIGAYTILWVNFLSDPPANGAHDSLPFRFSGGPGMTPSEIGLTLSIVGACGLPIQFFVYPKVIHKLGALRSWRLFMRGLPIIYSVAPFVAVVSKLTKSSTNQPGQPPAVWILIALIQVTLIFCAAFVTPTAFMLVRLACPHPSALARTHSISYVASGVFRALGASLGALVYSYGTSHSMTGLAFWVAAAVSACVCCLAMACKEGDGHEIRLDGDED</sequence>
<evidence type="ECO:0000256" key="2">
    <source>
        <dbReference type="ARBA" id="ARBA00022448"/>
    </source>
</evidence>
<keyword evidence="5 7" id="KW-0472">Membrane</keyword>
<dbReference type="KEGG" id="glz:GLAREA_04253"/>
<protein>
    <submittedName>
        <fullName evidence="8">MFS general substrate transporter</fullName>
    </submittedName>
</protein>
<evidence type="ECO:0000256" key="4">
    <source>
        <dbReference type="ARBA" id="ARBA00022989"/>
    </source>
</evidence>
<name>S3CLT6_GLAL2</name>
<evidence type="ECO:0000256" key="1">
    <source>
        <dbReference type="ARBA" id="ARBA00004141"/>
    </source>
</evidence>
<evidence type="ECO:0000313" key="8">
    <source>
        <dbReference type="EMBL" id="EPE27462.1"/>
    </source>
</evidence>
<feature type="transmembrane region" description="Helical" evidence="7">
    <location>
        <begin position="111"/>
        <end position="131"/>
    </location>
</feature>
<gene>
    <name evidence="8" type="ORF">GLAREA_04253</name>
</gene>
<evidence type="ECO:0000256" key="6">
    <source>
        <dbReference type="SAM" id="MobiDB-lite"/>
    </source>
</evidence>
<dbReference type="GeneID" id="19463308"/>
<feature type="region of interest" description="Disordered" evidence="6">
    <location>
        <begin position="277"/>
        <end position="296"/>
    </location>
</feature>
<keyword evidence="9" id="KW-1185">Reference proteome</keyword>
<dbReference type="OrthoDB" id="10262656at2759"/>
<organism evidence="8 9">
    <name type="scientific">Glarea lozoyensis (strain ATCC 20868 / MF5171)</name>
    <dbReference type="NCBI Taxonomy" id="1116229"/>
    <lineage>
        <taxon>Eukaryota</taxon>
        <taxon>Fungi</taxon>
        <taxon>Dikarya</taxon>
        <taxon>Ascomycota</taxon>
        <taxon>Pezizomycotina</taxon>
        <taxon>Leotiomycetes</taxon>
        <taxon>Helotiales</taxon>
        <taxon>Helotiaceae</taxon>
        <taxon>Glarea</taxon>
    </lineage>
</organism>
<keyword evidence="3 7" id="KW-0812">Transmembrane</keyword>
<proteinExistence type="predicted"/>
<evidence type="ECO:0000256" key="5">
    <source>
        <dbReference type="ARBA" id="ARBA00023136"/>
    </source>
</evidence>
<dbReference type="Pfam" id="PF07690">
    <property type="entry name" value="MFS_1"/>
    <property type="match status" value="1"/>
</dbReference>
<accession>S3CLT6</accession>
<feature type="transmembrane region" description="Helical" evidence="7">
    <location>
        <begin position="86"/>
        <end position="105"/>
    </location>
</feature>
<dbReference type="eggNOG" id="KOG2615">
    <property type="taxonomic scope" value="Eukaryota"/>
</dbReference>
<dbReference type="PANTHER" id="PTHR23504">
    <property type="entry name" value="MAJOR FACILITATOR SUPERFAMILY DOMAIN-CONTAINING PROTEIN 10"/>
    <property type="match status" value="1"/>
</dbReference>
<keyword evidence="4 7" id="KW-1133">Transmembrane helix</keyword>
<feature type="compositionally biased region" description="Basic and acidic residues" evidence="6">
    <location>
        <begin position="277"/>
        <end position="286"/>
    </location>
</feature>
<feature type="transmembrane region" description="Helical" evidence="7">
    <location>
        <begin position="314"/>
        <end position="336"/>
    </location>
</feature>
<dbReference type="GO" id="GO:0022857">
    <property type="term" value="F:transmembrane transporter activity"/>
    <property type="evidence" value="ECO:0007669"/>
    <property type="project" value="InterPro"/>
</dbReference>
<feature type="transmembrane region" description="Helical" evidence="7">
    <location>
        <begin position="190"/>
        <end position="210"/>
    </location>
</feature>
<feature type="transmembrane region" description="Helical" evidence="7">
    <location>
        <begin position="366"/>
        <end position="388"/>
    </location>
</feature>
<evidence type="ECO:0000256" key="7">
    <source>
        <dbReference type="SAM" id="Phobius"/>
    </source>
</evidence>
<dbReference type="HOGENOM" id="CLU_001265_54_5_1"/>
<dbReference type="InterPro" id="IPR011701">
    <property type="entry name" value="MFS"/>
</dbReference>
<dbReference type="PANTHER" id="PTHR23504:SF6">
    <property type="entry name" value="MULTIDRUG TRANSPORTER, PUTATIVE (AFU_ORTHOLOGUE AFUA_4G08740)-RELATED"/>
    <property type="match status" value="1"/>
</dbReference>
<feature type="transmembrane region" description="Helical" evidence="7">
    <location>
        <begin position="400"/>
        <end position="422"/>
    </location>
</feature>
<keyword evidence="2" id="KW-0813">Transport</keyword>
<reference evidence="8 9" key="1">
    <citation type="journal article" date="2013" name="BMC Genomics">
        <title>Genomics-driven discovery of the pneumocandin biosynthetic gene cluster in the fungus Glarea lozoyensis.</title>
        <authorList>
            <person name="Chen L."/>
            <person name="Yue Q."/>
            <person name="Zhang X."/>
            <person name="Xiang M."/>
            <person name="Wang C."/>
            <person name="Li S."/>
            <person name="Che Y."/>
            <person name="Ortiz-Lopez F.J."/>
            <person name="Bills G.F."/>
            <person name="Liu X."/>
            <person name="An Z."/>
        </authorList>
    </citation>
    <scope>NUCLEOTIDE SEQUENCE [LARGE SCALE GENOMIC DNA]</scope>
    <source>
        <strain evidence="9">ATCC 20868 / MF5171</strain>
    </source>
</reference>
<dbReference type="AlphaFoldDB" id="S3CLT6"/>
<feature type="transmembrane region" description="Helical" evidence="7">
    <location>
        <begin position="434"/>
        <end position="465"/>
    </location>
</feature>
<dbReference type="GO" id="GO:0016020">
    <property type="term" value="C:membrane"/>
    <property type="evidence" value="ECO:0007669"/>
    <property type="project" value="UniProtKB-SubCell"/>
</dbReference>
<feature type="transmembrane region" description="Helical" evidence="7">
    <location>
        <begin position="477"/>
        <end position="496"/>
    </location>
</feature>